<dbReference type="RefSeq" id="WP_042324840.1">
    <property type="nucleotide sequence ID" value="NZ_CP066076.1"/>
</dbReference>
<gene>
    <name evidence="2" type="ORF">I6I06_24920</name>
</gene>
<dbReference type="InterPro" id="IPR000572">
    <property type="entry name" value="OxRdtase_Mopterin-bd_dom"/>
</dbReference>
<dbReference type="InterPro" id="IPR036374">
    <property type="entry name" value="OxRdtase_Mopterin-bd_sf"/>
</dbReference>
<dbReference type="AlphaFoldDB" id="A0A7T4N6A4"/>
<keyword evidence="3" id="KW-1185">Reference proteome</keyword>
<dbReference type="EMBL" id="CP066076">
    <property type="protein sequence ID" value="QQC66029.1"/>
    <property type="molecule type" value="Genomic_DNA"/>
</dbReference>
<evidence type="ECO:0000313" key="3">
    <source>
        <dbReference type="Proteomes" id="UP000595610"/>
    </source>
</evidence>
<accession>A0A7T4N6A4</accession>
<dbReference type="Pfam" id="PF00174">
    <property type="entry name" value="Oxidored_molyb"/>
    <property type="match status" value="1"/>
</dbReference>
<evidence type="ECO:0000313" key="2">
    <source>
        <dbReference type="EMBL" id="QQC66029.1"/>
    </source>
</evidence>
<dbReference type="Proteomes" id="UP000595610">
    <property type="component" value="Chromosome 2"/>
</dbReference>
<sequence length="200" mass="21468">MNKRQFLTRAAAVSATATATRAFGAAHGHATSCPPSPVVLTISGAIERHNRGALDPAFDQLLAKHQVKFFEAYGLDLSSLAGMKAVTISPTIEYDSRQHVFSGPLLTDVLEHVGAPRAGSTQILMHAIDGYAVMTTLDTVRAYRFIVAMQMDGKPLPLGGVGPLWAIYDADNIPALSAKPLKERFELSPWGLYHLQASAV</sequence>
<dbReference type="Gene3D" id="3.90.420.10">
    <property type="entry name" value="Oxidoreductase, molybdopterin-binding domain"/>
    <property type="match status" value="1"/>
</dbReference>
<organism evidence="2 3">
    <name type="scientific">Paraburkholderia ginsengisoli</name>
    <dbReference type="NCBI Taxonomy" id="311231"/>
    <lineage>
        <taxon>Bacteria</taxon>
        <taxon>Pseudomonadati</taxon>
        <taxon>Pseudomonadota</taxon>
        <taxon>Betaproteobacteria</taxon>
        <taxon>Burkholderiales</taxon>
        <taxon>Burkholderiaceae</taxon>
        <taxon>Paraburkholderia</taxon>
    </lineage>
</organism>
<dbReference type="KEGG" id="pgis:I6I06_24920"/>
<name>A0A7T4N6A4_9BURK</name>
<proteinExistence type="predicted"/>
<reference evidence="2 3" key="1">
    <citation type="submission" date="2020-12" db="EMBL/GenBank/DDBJ databases">
        <title>FDA dAtabase for Regulatory Grade micrObial Sequences (FDA-ARGOS): Supporting development and validation of Infectious Disease Dx tests.</title>
        <authorList>
            <person name="Nelson B."/>
            <person name="Plummer A."/>
            <person name="Tallon L."/>
            <person name="Sadzewicz L."/>
            <person name="Zhao X."/>
            <person name="Boylan J."/>
            <person name="Ott S."/>
            <person name="Bowen H."/>
            <person name="Vavikolanu K."/>
            <person name="Mehta A."/>
            <person name="Aluvathingal J."/>
            <person name="Nadendla S."/>
            <person name="Myers T."/>
            <person name="Yan Y."/>
            <person name="Sichtig H."/>
        </authorList>
    </citation>
    <scope>NUCLEOTIDE SEQUENCE [LARGE SCALE GENOMIC DNA]</scope>
    <source>
        <strain evidence="2 3">FDAARGOS_1049</strain>
    </source>
</reference>
<protein>
    <submittedName>
        <fullName evidence="2">Molybdopterin-dependent oxidoreductase</fullName>
    </submittedName>
</protein>
<feature type="domain" description="Oxidoreductase molybdopterin-binding" evidence="1">
    <location>
        <begin position="98"/>
        <end position="158"/>
    </location>
</feature>
<evidence type="ECO:0000259" key="1">
    <source>
        <dbReference type="Pfam" id="PF00174"/>
    </source>
</evidence>
<dbReference type="SUPFAM" id="SSF56524">
    <property type="entry name" value="Oxidoreductase molybdopterin-binding domain"/>
    <property type="match status" value="1"/>
</dbReference>